<organism evidence="2 3">
    <name type="scientific">Parascaris univalens</name>
    <name type="common">Nematode worm</name>
    <dbReference type="NCBI Taxonomy" id="6257"/>
    <lineage>
        <taxon>Eukaryota</taxon>
        <taxon>Metazoa</taxon>
        <taxon>Ecdysozoa</taxon>
        <taxon>Nematoda</taxon>
        <taxon>Chromadorea</taxon>
        <taxon>Rhabditida</taxon>
        <taxon>Spirurina</taxon>
        <taxon>Ascaridomorpha</taxon>
        <taxon>Ascaridoidea</taxon>
        <taxon>Ascarididae</taxon>
        <taxon>Parascaris</taxon>
    </lineage>
</organism>
<name>A0A915AZA8_PARUN</name>
<sequence length="133" mass="14807">MIGVHDSIDEIPSSISLYIFDVAVLIYFLAFPTIVFIYHPFVRKSAALRIAHMRDAASHSGGSAVQELRAERTIALATDGSPPLTNAEMSCSSMPRWFAFPISDSLIPLSACSDKWYSPQQHFHRNVRHTTTV</sequence>
<evidence type="ECO:0000313" key="2">
    <source>
        <dbReference type="Proteomes" id="UP000887569"/>
    </source>
</evidence>
<evidence type="ECO:0000313" key="3">
    <source>
        <dbReference type="WBParaSite" id="PgR020_g110_t01"/>
    </source>
</evidence>
<reference evidence="3" key="1">
    <citation type="submission" date="2022-11" db="UniProtKB">
        <authorList>
            <consortium name="WormBaseParasite"/>
        </authorList>
    </citation>
    <scope>IDENTIFICATION</scope>
</reference>
<protein>
    <submittedName>
        <fullName evidence="3">Uncharacterized protein</fullName>
    </submittedName>
</protein>
<feature type="transmembrane region" description="Helical" evidence="1">
    <location>
        <begin position="15"/>
        <end position="38"/>
    </location>
</feature>
<dbReference type="AlphaFoldDB" id="A0A915AZA8"/>
<keyword evidence="1" id="KW-0812">Transmembrane</keyword>
<dbReference type="Proteomes" id="UP000887569">
    <property type="component" value="Unplaced"/>
</dbReference>
<keyword evidence="1" id="KW-1133">Transmembrane helix</keyword>
<accession>A0A915AZA8</accession>
<evidence type="ECO:0000256" key="1">
    <source>
        <dbReference type="SAM" id="Phobius"/>
    </source>
</evidence>
<keyword evidence="1" id="KW-0472">Membrane</keyword>
<keyword evidence="2" id="KW-1185">Reference proteome</keyword>
<dbReference type="WBParaSite" id="PgR020_g110_t01">
    <property type="protein sequence ID" value="PgR020_g110_t01"/>
    <property type="gene ID" value="PgR020_g110"/>
</dbReference>
<proteinExistence type="predicted"/>